<evidence type="ECO:0000313" key="4">
    <source>
        <dbReference type="EMBL" id="OZC01210.1"/>
    </source>
</evidence>
<evidence type="ECO:0000256" key="1">
    <source>
        <dbReference type="SAM" id="MobiDB-lite"/>
    </source>
</evidence>
<accession>A0A259TU39</accession>
<sequence>MVSVVSLLVVVALSMLVIRIGTVALSMTGLSEEVAKFQSLSAFSGTGFTTDEAETVVKDPARRRIATVLIRLGAIGVVSSIATLLLSFVGAGGATPERLLVLGLGVLALLTLARSRAFSRVLTPLIERVLARYTTLELRDYADLLHLREDYRIVEVDVREQTWLGDRAIGELDLAGEGVLVLGVKRSGGDYVGAPPADLRLRPEDLVVLYGRRHRLHELSTRASGDHAAHREARAEHAHDRGEQREQLEREGAT</sequence>
<dbReference type="EMBL" id="MQWB01000014">
    <property type="protein sequence ID" value="OZC01210.1"/>
    <property type="molecule type" value="Genomic_DNA"/>
</dbReference>
<feature type="transmembrane region" description="Helical" evidence="2">
    <location>
        <begin position="68"/>
        <end position="93"/>
    </location>
</feature>
<evidence type="ECO:0000256" key="2">
    <source>
        <dbReference type="SAM" id="Phobius"/>
    </source>
</evidence>
<dbReference type="PROSITE" id="PS51202">
    <property type="entry name" value="RCK_C"/>
    <property type="match status" value="1"/>
</dbReference>
<feature type="domain" description="RCK C-terminal" evidence="3">
    <location>
        <begin position="139"/>
        <end position="225"/>
    </location>
</feature>
<dbReference type="Pfam" id="PF02080">
    <property type="entry name" value="TrkA_C"/>
    <property type="match status" value="1"/>
</dbReference>
<dbReference type="Proteomes" id="UP000216446">
    <property type="component" value="Unassembled WGS sequence"/>
</dbReference>
<dbReference type="OrthoDB" id="369355at2"/>
<organism evidence="4 5">
    <name type="scientific">Rubricoccus marinus</name>
    <dbReference type="NCBI Taxonomy" id="716817"/>
    <lineage>
        <taxon>Bacteria</taxon>
        <taxon>Pseudomonadati</taxon>
        <taxon>Rhodothermota</taxon>
        <taxon>Rhodothermia</taxon>
        <taxon>Rhodothermales</taxon>
        <taxon>Rubricoccaceae</taxon>
        <taxon>Rubricoccus</taxon>
    </lineage>
</organism>
<reference evidence="4 5" key="1">
    <citation type="submission" date="2016-11" db="EMBL/GenBank/DDBJ databases">
        <title>Study of marine rhodopsin-containing bacteria.</title>
        <authorList>
            <person name="Yoshizawa S."/>
            <person name="Kumagai Y."/>
            <person name="Kogure K."/>
        </authorList>
    </citation>
    <scope>NUCLEOTIDE SEQUENCE [LARGE SCALE GENOMIC DNA]</scope>
    <source>
        <strain evidence="4 5">SG-29</strain>
    </source>
</reference>
<feature type="region of interest" description="Disordered" evidence="1">
    <location>
        <begin position="220"/>
        <end position="254"/>
    </location>
</feature>
<keyword evidence="2" id="KW-1133">Transmembrane helix</keyword>
<dbReference type="GO" id="GO:0006813">
    <property type="term" value="P:potassium ion transport"/>
    <property type="evidence" value="ECO:0007669"/>
    <property type="project" value="InterPro"/>
</dbReference>
<dbReference type="SUPFAM" id="SSF116726">
    <property type="entry name" value="TrkA C-terminal domain-like"/>
    <property type="match status" value="1"/>
</dbReference>
<dbReference type="InParanoid" id="A0A259TU39"/>
<dbReference type="AlphaFoldDB" id="A0A259TU39"/>
<dbReference type="RefSeq" id="WP_094551971.1">
    <property type="nucleotide sequence ID" value="NZ_MQWB01000014.1"/>
</dbReference>
<keyword evidence="2" id="KW-0472">Membrane</keyword>
<feature type="transmembrane region" description="Helical" evidence="2">
    <location>
        <begin position="99"/>
        <end position="118"/>
    </location>
</feature>
<dbReference type="InterPro" id="IPR036721">
    <property type="entry name" value="RCK_C_sf"/>
</dbReference>
<dbReference type="InterPro" id="IPR006037">
    <property type="entry name" value="RCK_C"/>
</dbReference>
<proteinExistence type="predicted"/>
<dbReference type="GO" id="GO:0008324">
    <property type="term" value="F:monoatomic cation transmembrane transporter activity"/>
    <property type="evidence" value="ECO:0007669"/>
    <property type="project" value="InterPro"/>
</dbReference>
<gene>
    <name evidence="4" type="ORF">BSZ36_18315</name>
</gene>
<keyword evidence="5" id="KW-1185">Reference proteome</keyword>
<name>A0A259TU39_9BACT</name>
<feature type="transmembrane region" description="Helical" evidence="2">
    <location>
        <begin position="6"/>
        <end position="30"/>
    </location>
</feature>
<comment type="caution">
    <text evidence="4">The sequence shown here is derived from an EMBL/GenBank/DDBJ whole genome shotgun (WGS) entry which is preliminary data.</text>
</comment>
<dbReference type="Gene3D" id="3.30.70.1450">
    <property type="entry name" value="Regulator of K+ conductance, C-terminal domain"/>
    <property type="match status" value="1"/>
</dbReference>
<evidence type="ECO:0000313" key="5">
    <source>
        <dbReference type="Proteomes" id="UP000216446"/>
    </source>
</evidence>
<evidence type="ECO:0000259" key="3">
    <source>
        <dbReference type="PROSITE" id="PS51202"/>
    </source>
</evidence>
<keyword evidence="2" id="KW-0812">Transmembrane</keyword>
<protein>
    <recommendedName>
        <fullName evidence="3">RCK C-terminal domain-containing protein</fullName>
    </recommendedName>
</protein>